<dbReference type="InterPro" id="IPR036291">
    <property type="entry name" value="NAD(P)-bd_dom_sf"/>
</dbReference>
<protein>
    <recommendedName>
        <fullName evidence="4">D-xylose 1-dehydrogenase</fullName>
        <ecNumber evidence="3">1.1.1.175</ecNumber>
    </recommendedName>
</protein>
<reference evidence="5 6" key="1">
    <citation type="submission" date="2017-08" db="EMBL/GenBank/DDBJ databases">
        <title>Infants hospitalized years apart are colonized by the same room-sourced microbial strains.</title>
        <authorList>
            <person name="Brooks B."/>
            <person name="Olm M.R."/>
            <person name="Firek B.A."/>
            <person name="Baker R."/>
            <person name="Thomas B.C."/>
            <person name="Morowitz M.J."/>
            <person name="Banfield J.F."/>
        </authorList>
    </citation>
    <scope>NUCLEOTIDE SEQUENCE [LARGE SCALE GENOMIC DNA]</scope>
    <source>
        <strain evidence="5">S2_003_000_R2_4</strain>
    </source>
</reference>
<dbReference type="PANTHER" id="PTHR24321:SF14">
    <property type="entry name" value="SHORT-CHAIN TYPE DEHYDROGENASE_REDUCTASE BLR2146-RELATED"/>
    <property type="match status" value="1"/>
</dbReference>
<dbReference type="PRINTS" id="PR00081">
    <property type="entry name" value="GDHRDH"/>
</dbReference>
<organism evidence="5 6">
    <name type="scientific">Caulobacter segnis</name>
    <dbReference type="NCBI Taxonomy" id="88688"/>
    <lineage>
        <taxon>Bacteria</taxon>
        <taxon>Pseudomonadati</taxon>
        <taxon>Pseudomonadota</taxon>
        <taxon>Alphaproteobacteria</taxon>
        <taxon>Caulobacterales</taxon>
        <taxon>Caulobacteraceae</taxon>
        <taxon>Caulobacter</taxon>
    </lineage>
</organism>
<evidence type="ECO:0000256" key="2">
    <source>
        <dbReference type="ARBA" id="ARBA00023002"/>
    </source>
</evidence>
<dbReference type="PRINTS" id="PR00080">
    <property type="entry name" value="SDRFAMILY"/>
</dbReference>
<dbReference type="PANTHER" id="PTHR24321">
    <property type="entry name" value="DEHYDROGENASES, SHORT CHAIN"/>
    <property type="match status" value="1"/>
</dbReference>
<evidence type="ECO:0000313" key="5">
    <source>
        <dbReference type="EMBL" id="PZR32466.1"/>
    </source>
</evidence>
<gene>
    <name evidence="5" type="ORF">DI526_16575</name>
</gene>
<comment type="caution">
    <text evidence="5">The sequence shown here is derived from an EMBL/GenBank/DDBJ whole genome shotgun (WGS) entry which is preliminary data.</text>
</comment>
<dbReference type="NCBIfam" id="NF005095">
    <property type="entry name" value="PRK06523.1"/>
    <property type="match status" value="1"/>
</dbReference>
<dbReference type="InterPro" id="IPR002347">
    <property type="entry name" value="SDR_fam"/>
</dbReference>
<evidence type="ECO:0000313" key="6">
    <source>
        <dbReference type="Proteomes" id="UP000249393"/>
    </source>
</evidence>
<dbReference type="FunFam" id="3.40.50.720:FF:000084">
    <property type="entry name" value="Short-chain dehydrogenase reductase"/>
    <property type="match status" value="1"/>
</dbReference>
<dbReference type="Gene3D" id="3.40.50.720">
    <property type="entry name" value="NAD(P)-binding Rossmann-like Domain"/>
    <property type="match status" value="1"/>
</dbReference>
<accession>A0A2W5V6W3</accession>
<keyword evidence="2" id="KW-0560">Oxidoreductase</keyword>
<evidence type="ECO:0000256" key="4">
    <source>
        <dbReference type="ARBA" id="ARBA00069939"/>
    </source>
</evidence>
<dbReference type="EMBL" id="QFQZ01000060">
    <property type="protein sequence ID" value="PZR32466.1"/>
    <property type="molecule type" value="Genomic_DNA"/>
</dbReference>
<evidence type="ECO:0000256" key="3">
    <source>
        <dbReference type="ARBA" id="ARBA00066641"/>
    </source>
</evidence>
<dbReference type="RefSeq" id="WP_304280428.1">
    <property type="nucleotide sequence ID" value="NZ_QFQZ01000060.1"/>
</dbReference>
<evidence type="ECO:0000256" key="1">
    <source>
        <dbReference type="ARBA" id="ARBA00006484"/>
    </source>
</evidence>
<dbReference type="InterPro" id="IPR020904">
    <property type="entry name" value="Sc_DH/Rdtase_CS"/>
</dbReference>
<proteinExistence type="inferred from homology"/>
<comment type="similarity">
    <text evidence="1">Belongs to the short-chain dehydrogenases/reductases (SDR) family.</text>
</comment>
<dbReference type="Pfam" id="PF13561">
    <property type="entry name" value="adh_short_C2"/>
    <property type="match status" value="1"/>
</dbReference>
<sequence>MTLKADPTEFAGKRVLVSGGSKGLGRATVDRFVAGGARVITAARGSFAPIDGVAFVQADLTTAEGGERLAQAALERLGGVDVLAHVLGGSIAPGGGFVALTEEHWLSELNLNLLAAVRLDRLLIPQMIARGAGAVVHVTSIQSVLPLPESTTAYAAAKAALRTYSKSLSKELGPKGVRVNTVSPGWIMTEASGEFLERIQAARGGTIEEARQSVLDGLGGIPIGRPAEPSEVADLIAYLASDRAGAIHGAEFVIDGGTTPTV</sequence>
<dbReference type="AlphaFoldDB" id="A0A2W5V6W3"/>
<dbReference type="SUPFAM" id="SSF51735">
    <property type="entry name" value="NAD(P)-binding Rossmann-fold domains"/>
    <property type="match status" value="1"/>
</dbReference>
<dbReference type="PROSITE" id="PS00061">
    <property type="entry name" value="ADH_SHORT"/>
    <property type="match status" value="1"/>
</dbReference>
<dbReference type="EC" id="1.1.1.175" evidence="3"/>
<dbReference type="Proteomes" id="UP000249393">
    <property type="component" value="Unassembled WGS sequence"/>
</dbReference>
<dbReference type="GO" id="GO:0047838">
    <property type="term" value="F:D-xylose 1-dehydrogenase (NAD+) activity"/>
    <property type="evidence" value="ECO:0007669"/>
    <property type="project" value="UniProtKB-EC"/>
</dbReference>
<name>A0A2W5V6W3_9CAUL</name>